<dbReference type="EnsemblPlants" id="TuG1812G0400001770.01.T05">
    <property type="protein sequence ID" value="TuG1812G0400001770.01.T05.cds397001"/>
    <property type="gene ID" value="TuG1812G0400001770.01"/>
</dbReference>
<organism evidence="2 3">
    <name type="scientific">Triticum urartu</name>
    <name type="common">Red wild einkorn</name>
    <name type="synonym">Crithodium urartu</name>
    <dbReference type="NCBI Taxonomy" id="4572"/>
    <lineage>
        <taxon>Eukaryota</taxon>
        <taxon>Viridiplantae</taxon>
        <taxon>Streptophyta</taxon>
        <taxon>Embryophyta</taxon>
        <taxon>Tracheophyta</taxon>
        <taxon>Spermatophyta</taxon>
        <taxon>Magnoliopsida</taxon>
        <taxon>Liliopsida</taxon>
        <taxon>Poales</taxon>
        <taxon>Poaceae</taxon>
        <taxon>BOP clade</taxon>
        <taxon>Pooideae</taxon>
        <taxon>Triticodae</taxon>
        <taxon>Triticeae</taxon>
        <taxon>Triticinae</taxon>
        <taxon>Triticum</taxon>
    </lineage>
</organism>
<reference evidence="2" key="2">
    <citation type="submission" date="2018-03" db="EMBL/GenBank/DDBJ databases">
        <title>The Triticum urartu genome reveals the dynamic nature of wheat genome evolution.</title>
        <authorList>
            <person name="Ling H."/>
            <person name="Ma B."/>
            <person name="Shi X."/>
            <person name="Liu H."/>
            <person name="Dong L."/>
            <person name="Sun H."/>
            <person name="Cao Y."/>
            <person name="Gao Q."/>
            <person name="Zheng S."/>
            <person name="Li Y."/>
            <person name="Yu Y."/>
            <person name="Du H."/>
            <person name="Qi M."/>
            <person name="Li Y."/>
            <person name="Yu H."/>
            <person name="Cui Y."/>
            <person name="Wang N."/>
            <person name="Chen C."/>
            <person name="Wu H."/>
            <person name="Zhao Y."/>
            <person name="Zhang J."/>
            <person name="Li Y."/>
            <person name="Zhou W."/>
            <person name="Zhang B."/>
            <person name="Hu W."/>
            <person name="Eijk M."/>
            <person name="Tang J."/>
            <person name="Witsenboer H."/>
            <person name="Zhao S."/>
            <person name="Li Z."/>
            <person name="Zhang A."/>
            <person name="Wang D."/>
            <person name="Liang C."/>
        </authorList>
    </citation>
    <scope>NUCLEOTIDE SEQUENCE [LARGE SCALE GENOMIC DNA]</scope>
    <source>
        <strain evidence="2">cv. G1812</strain>
    </source>
</reference>
<reference evidence="2" key="3">
    <citation type="submission" date="2022-06" db="UniProtKB">
        <authorList>
            <consortium name="EnsemblPlants"/>
        </authorList>
    </citation>
    <scope>IDENTIFICATION</scope>
</reference>
<dbReference type="Proteomes" id="UP000015106">
    <property type="component" value="Chromosome 4"/>
</dbReference>
<feature type="region of interest" description="Disordered" evidence="1">
    <location>
        <begin position="1"/>
        <end position="37"/>
    </location>
</feature>
<dbReference type="AlphaFoldDB" id="A0A8R7Q4H4"/>
<evidence type="ECO:0000313" key="3">
    <source>
        <dbReference type="Proteomes" id="UP000015106"/>
    </source>
</evidence>
<dbReference type="Gramene" id="TuG1812G0400001770.01.T05">
    <property type="protein sequence ID" value="TuG1812G0400001770.01.T05.cds397001"/>
    <property type="gene ID" value="TuG1812G0400001770.01"/>
</dbReference>
<evidence type="ECO:0000313" key="2">
    <source>
        <dbReference type="EnsemblPlants" id="TuG1812G0400001770.01.T05.cds397001"/>
    </source>
</evidence>
<evidence type="ECO:0000256" key="1">
    <source>
        <dbReference type="SAM" id="MobiDB-lite"/>
    </source>
</evidence>
<sequence length="37" mass="3716">MPPPSAVAPASTTHGAIFGSPIHAAVGGQRQVHKRPS</sequence>
<proteinExistence type="predicted"/>
<reference evidence="3" key="1">
    <citation type="journal article" date="2013" name="Nature">
        <title>Draft genome of the wheat A-genome progenitor Triticum urartu.</title>
        <authorList>
            <person name="Ling H.Q."/>
            <person name="Zhao S."/>
            <person name="Liu D."/>
            <person name="Wang J."/>
            <person name="Sun H."/>
            <person name="Zhang C."/>
            <person name="Fan H."/>
            <person name="Li D."/>
            <person name="Dong L."/>
            <person name="Tao Y."/>
            <person name="Gao C."/>
            <person name="Wu H."/>
            <person name="Li Y."/>
            <person name="Cui Y."/>
            <person name="Guo X."/>
            <person name="Zheng S."/>
            <person name="Wang B."/>
            <person name="Yu K."/>
            <person name="Liang Q."/>
            <person name="Yang W."/>
            <person name="Lou X."/>
            <person name="Chen J."/>
            <person name="Feng M."/>
            <person name="Jian J."/>
            <person name="Zhang X."/>
            <person name="Luo G."/>
            <person name="Jiang Y."/>
            <person name="Liu J."/>
            <person name="Wang Z."/>
            <person name="Sha Y."/>
            <person name="Zhang B."/>
            <person name="Wu H."/>
            <person name="Tang D."/>
            <person name="Shen Q."/>
            <person name="Xue P."/>
            <person name="Zou S."/>
            <person name="Wang X."/>
            <person name="Liu X."/>
            <person name="Wang F."/>
            <person name="Yang Y."/>
            <person name="An X."/>
            <person name="Dong Z."/>
            <person name="Zhang K."/>
            <person name="Zhang X."/>
            <person name="Luo M.C."/>
            <person name="Dvorak J."/>
            <person name="Tong Y."/>
            <person name="Wang J."/>
            <person name="Yang H."/>
            <person name="Li Z."/>
            <person name="Wang D."/>
            <person name="Zhang A."/>
            <person name="Wang J."/>
        </authorList>
    </citation>
    <scope>NUCLEOTIDE SEQUENCE</scope>
    <source>
        <strain evidence="3">cv. G1812</strain>
    </source>
</reference>
<keyword evidence="3" id="KW-1185">Reference proteome</keyword>
<accession>A0A8R7Q4H4</accession>
<protein>
    <submittedName>
        <fullName evidence="2">Uncharacterized protein</fullName>
    </submittedName>
</protein>
<name>A0A8R7Q4H4_TRIUA</name>